<feature type="binding site" description="axial binding residue" evidence="4">
    <location>
        <position position="493"/>
    </location>
    <ligand>
        <name>heme</name>
        <dbReference type="ChEBI" id="CHEBI:30413"/>
    </ligand>
    <ligandPart>
        <name>Fe</name>
        <dbReference type="ChEBI" id="CHEBI:18248"/>
    </ligandPart>
</feature>
<dbReference type="Proteomes" id="UP000241546">
    <property type="component" value="Unassembled WGS sequence"/>
</dbReference>
<gene>
    <name evidence="6" type="ORF">BBK36DRAFT_1171610</name>
</gene>
<dbReference type="CDD" id="cd11061">
    <property type="entry name" value="CYP67-like"/>
    <property type="match status" value="1"/>
</dbReference>
<dbReference type="SUPFAM" id="SSF48264">
    <property type="entry name" value="Cytochrome P450"/>
    <property type="match status" value="1"/>
</dbReference>
<dbReference type="OrthoDB" id="6692864at2759"/>
<dbReference type="GO" id="GO:0004497">
    <property type="term" value="F:monooxygenase activity"/>
    <property type="evidence" value="ECO:0007669"/>
    <property type="project" value="InterPro"/>
</dbReference>
<name>A0A2T4B2D5_9HYPO</name>
<keyword evidence="3 4" id="KW-0408">Iron</keyword>
<dbReference type="PRINTS" id="PR00463">
    <property type="entry name" value="EP450I"/>
</dbReference>
<sequence length="548" mass="61909">MMRCAKKYCPAGVAFLAGIASHHLVFRPYEIDVYVWQLIFLYVTAVATLFASCVHIGGYRVATALLWTLSIANVYNSSVIGSILVYRAFFHPLRRFPGPFSARLSRFYAMHKMLQSRKGYEDIQRLHDKYGDIVRVGPRELSINRLSAIRALYGAHAQTTRPPWYSQTTRHAAKSSLENTRDVVMHKLRKKVWERALGSRALEVYEPRVQAKVDLLLSKIAAAKSNPVDVTKYFMYFSFDVMADVGFSKNFRMLESTNYHPAIKGVHQTMSFIGILATVPWLIYMIGSVPGVTTFNRFSMWCHDEVNEKRKTLAISKEREPQDVMSWLLKAMNEKDPSAPPSEKAVEEDARLLIIAGSDTSAGVLANALYLLARNPHCYQQLQAEVQKRFPGGISEWIYAKAKAIPYIDHVIHETLRLRPTVPGGMPRAVPSQGIFIDGDFIPGETIAAVPTYTIQRDERYWADPLTFRPERWKGCATDGGAWMAFSRGPWTCPGRQLAMMEMRMVLSRIALQFDVGFALGGGEGFERDTVDNVSMTLPELSLVFTPR</sequence>
<evidence type="ECO:0000256" key="4">
    <source>
        <dbReference type="PIRSR" id="PIRSR602401-1"/>
    </source>
</evidence>
<keyword evidence="5" id="KW-0472">Membrane</keyword>
<keyword evidence="5" id="KW-0812">Transmembrane</keyword>
<dbReference type="GO" id="GO:0020037">
    <property type="term" value="F:heme binding"/>
    <property type="evidence" value="ECO:0007669"/>
    <property type="project" value="InterPro"/>
</dbReference>
<keyword evidence="7" id="KW-1185">Reference proteome</keyword>
<dbReference type="Gene3D" id="1.10.630.10">
    <property type="entry name" value="Cytochrome P450"/>
    <property type="match status" value="1"/>
</dbReference>
<dbReference type="InterPro" id="IPR002401">
    <property type="entry name" value="Cyt_P450_E_grp-I"/>
</dbReference>
<organism evidence="6 7">
    <name type="scientific">Trichoderma citrinoviride</name>
    <dbReference type="NCBI Taxonomy" id="58853"/>
    <lineage>
        <taxon>Eukaryota</taxon>
        <taxon>Fungi</taxon>
        <taxon>Dikarya</taxon>
        <taxon>Ascomycota</taxon>
        <taxon>Pezizomycotina</taxon>
        <taxon>Sordariomycetes</taxon>
        <taxon>Hypocreomycetidae</taxon>
        <taxon>Hypocreales</taxon>
        <taxon>Hypocreaceae</taxon>
        <taxon>Trichoderma</taxon>
    </lineage>
</organism>
<evidence type="ECO:0000256" key="5">
    <source>
        <dbReference type="SAM" id="Phobius"/>
    </source>
</evidence>
<accession>A0A2T4B2D5</accession>
<evidence type="ECO:0000313" key="7">
    <source>
        <dbReference type="Proteomes" id="UP000241546"/>
    </source>
</evidence>
<dbReference type="InterPro" id="IPR050121">
    <property type="entry name" value="Cytochrome_P450_monoxygenase"/>
</dbReference>
<evidence type="ECO:0000313" key="6">
    <source>
        <dbReference type="EMBL" id="PTB63371.1"/>
    </source>
</evidence>
<dbReference type="GO" id="GO:0005506">
    <property type="term" value="F:iron ion binding"/>
    <property type="evidence" value="ECO:0007669"/>
    <property type="project" value="InterPro"/>
</dbReference>
<dbReference type="InterPro" id="IPR001128">
    <property type="entry name" value="Cyt_P450"/>
</dbReference>
<evidence type="ECO:0000256" key="2">
    <source>
        <dbReference type="ARBA" id="ARBA00022723"/>
    </source>
</evidence>
<dbReference type="GO" id="GO:0016705">
    <property type="term" value="F:oxidoreductase activity, acting on paired donors, with incorporation or reduction of molecular oxygen"/>
    <property type="evidence" value="ECO:0007669"/>
    <property type="project" value="InterPro"/>
</dbReference>
<dbReference type="PANTHER" id="PTHR24305">
    <property type="entry name" value="CYTOCHROME P450"/>
    <property type="match status" value="1"/>
</dbReference>
<evidence type="ECO:0000256" key="3">
    <source>
        <dbReference type="ARBA" id="ARBA00023004"/>
    </source>
</evidence>
<feature type="transmembrane region" description="Helical" evidence="5">
    <location>
        <begin position="64"/>
        <end position="86"/>
    </location>
</feature>
<dbReference type="AlphaFoldDB" id="A0A2T4B2D5"/>
<protein>
    <submittedName>
        <fullName evidence="6">Cytochrome P450</fullName>
    </submittedName>
</protein>
<dbReference type="PANTHER" id="PTHR24305:SF78">
    <property type="entry name" value="P450, PUTATIVE (EUROFUNG)-RELATED"/>
    <property type="match status" value="1"/>
</dbReference>
<reference evidence="7" key="1">
    <citation type="submission" date="2016-07" db="EMBL/GenBank/DDBJ databases">
        <title>Multiple horizontal gene transfer events from other fungi enriched the ability of initially mycotrophic Trichoderma (Ascomycota) to feed on dead plant biomass.</title>
        <authorList>
            <consortium name="DOE Joint Genome Institute"/>
            <person name="Atanasova L."/>
            <person name="Chenthamara K."/>
            <person name="Zhang J."/>
            <person name="Grujic M."/>
            <person name="Henrissat B."/>
            <person name="Kuo A."/>
            <person name="Aerts A."/>
            <person name="Salamov A."/>
            <person name="Lipzen A."/>
            <person name="Labutti K."/>
            <person name="Barry K."/>
            <person name="Miao Y."/>
            <person name="Rahimi M.J."/>
            <person name="Shen Q."/>
            <person name="Grigoriev I.V."/>
            <person name="Kubicek C.P."/>
            <person name="Druzhinina I.S."/>
        </authorList>
    </citation>
    <scope>NUCLEOTIDE SEQUENCE [LARGE SCALE GENOMIC DNA]</scope>
    <source>
        <strain evidence="7">TUCIM 6016</strain>
    </source>
</reference>
<keyword evidence="2 4" id="KW-0479">Metal-binding</keyword>
<comment type="cofactor">
    <cofactor evidence="4">
        <name>heme</name>
        <dbReference type="ChEBI" id="CHEBI:30413"/>
    </cofactor>
</comment>
<evidence type="ECO:0000256" key="1">
    <source>
        <dbReference type="ARBA" id="ARBA00022617"/>
    </source>
</evidence>
<dbReference type="RefSeq" id="XP_024746691.1">
    <property type="nucleotide sequence ID" value="XM_024895600.1"/>
</dbReference>
<dbReference type="InterPro" id="IPR036396">
    <property type="entry name" value="Cyt_P450_sf"/>
</dbReference>
<dbReference type="EMBL" id="KZ680219">
    <property type="protein sequence ID" value="PTB63371.1"/>
    <property type="molecule type" value="Genomic_DNA"/>
</dbReference>
<feature type="transmembrane region" description="Helical" evidence="5">
    <location>
        <begin position="33"/>
        <end position="58"/>
    </location>
</feature>
<dbReference type="Pfam" id="PF00067">
    <property type="entry name" value="p450"/>
    <property type="match status" value="1"/>
</dbReference>
<dbReference type="PRINTS" id="PR00385">
    <property type="entry name" value="P450"/>
</dbReference>
<keyword evidence="1 4" id="KW-0349">Heme</keyword>
<keyword evidence="5" id="KW-1133">Transmembrane helix</keyword>
<dbReference type="GeneID" id="36603718"/>
<proteinExistence type="predicted"/>